<dbReference type="InterPro" id="IPR005116">
    <property type="entry name" value="Transp-assoc_OB_typ1"/>
</dbReference>
<protein>
    <submittedName>
        <fullName evidence="8">Molybdate transport system ATP-binding protein</fullName>
    </submittedName>
</protein>
<evidence type="ECO:0000256" key="5">
    <source>
        <dbReference type="PROSITE-ProRule" id="PRU01213"/>
    </source>
</evidence>
<dbReference type="Pfam" id="PF00005">
    <property type="entry name" value="ABC_tran"/>
    <property type="match status" value="1"/>
</dbReference>
<sequence>MTLDAQVRLTRGALDLDLPLRADDGEVLAVLGPNGAGKTTALHALAGLVRLGAGHVRVDGETWAGDGVHLDPSLRRVGMLSADHLLFPHLTARANVAFGPRSRGASRADAGARADAELDALGVLDLARRRPAQLSHGQAQRVALGRALAADPRLLLLDEPLSALDPALRPQVRATLAARLREYRGSAVLVTHDPLDALTLADHLVFVEAGRVVQEGTPSDVVARPRNPYVAQVVGLNLFPGTADDDTVVSTPLGPVVTGGHDHRGPTWVAFAPSAVALYPEPPHGSTRNAWAARVASVELVGQSARVRLDTDGTGPSVLAEVTAGSVATLRLQPGQQLWAGVKATEVSAYPR</sequence>
<accession>A0A2N3YL41</accession>
<dbReference type="PROSITE" id="PS50893">
    <property type="entry name" value="ABC_TRANSPORTER_2"/>
    <property type="match status" value="1"/>
</dbReference>
<keyword evidence="1" id="KW-0813">Transport</keyword>
<reference evidence="8 9" key="1">
    <citation type="submission" date="2017-12" db="EMBL/GenBank/DDBJ databases">
        <title>Sequencing the genomes of 1000 Actinobacteria strains.</title>
        <authorList>
            <person name="Klenk H.-P."/>
        </authorList>
    </citation>
    <scope>NUCLEOTIDE SEQUENCE [LARGE SCALE GENOMIC DNA]</scope>
    <source>
        <strain evidence="8 9">DSM 12806</strain>
    </source>
</reference>
<gene>
    <name evidence="8" type="ORF">ATL31_2423</name>
</gene>
<feature type="domain" description="ABC transporter" evidence="6">
    <location>
        <begin position="1"/>
        <end position="234"/>
    </location>
</feature>
<dbReference type="Proteomes" id="UP000233781">
    <property type="component" value="Unassembled WGS sequence"/>
</dbReference>
<dbReference type="Gene3D" id="3.40.50.300">
    <property type="entry name" value="P-loop containing nucleotide triphosphate hydrolases"/>
    <property type="match status" value="1"/>
</dbReference>
<dbReference type="InterPro" id="IPR027417">
    <property type="entry name" value="P-loop_NTPase"/>
</dbReference>
<evidence type="ECO:0000259" key="6">
    <source>
        <dbReference type="PROSITE" id="PS50893"/>
    </source>
</evidence>
<dbReference type="InterPro" id="IPR008995">
    <property type="entry name" value="Mo/tungstate-bd_C_term_dom"/>
</dbReference>
<keyword evidence="4 8" id="KW-0067">ATP-binding</keyword>
<proteinExistence type="predicted"/>
<dbReference type="GO" id="GO:0015689">
    <property type="term" value="P:molybdate ion transport"/>
    <property type="evidence" value="ECO:0007669"/>
    <property type="project" value="InterPro"/>
</dbReference>
<dbReference type="InterPro" id="IPR004606">
    <property type="entry name" value="Mop_domain"/>
</dbReference>
<evidence type="ECO:0000256" key="3">
    <source>
        <dbReference type="ARBA" id="ARBA00022741"/>
    </source>
</evidence>
<dbReference type="Gene3D" id="2.40.50.100">
    <property type="match status" value="1"/>
</dbReference>
<evidence type="ECO:0000313" key="9">
    <source>
        <dbReference type="Proteomes" id="UP000233781"/>
    </source>
</evidence>
<keyword evidence="9" id="KW-1185">Reference proteome</keyword>
<dbReference type="OrthoDB" id="9112331at2"/>
<dbReference type="PANTHER" id="PTHR42781:SF4">
    <property type="entry name" value="SPERMIDINE_PUTRESCINE IMPORT ATP-BINDING PROTEIN POTA"/>
    <property type="match status" value="1"/>
</dbReference>
<dbReference type="SUPFAM" id="SSF50331">
    <property type="entry name" value="MOP-like"/>
    <property type="match status" value="1"/>
</dbReference>
<dbReference type="InterPro" id="IPR003593">
    <property type="entry name" value="AAA+_ATPase"/>
</dbReference>
<evidence type="ECO:0000256" key="4">
    <source>
        <dbReference type="ARBA" id="ARBA00022840"/>
    </source>
</evidence>
<dbReference type="PROSITE" id="PS51866">
    <property type="entry name" value="MOP"/>
    <property type="match status" value="1"/>
</dbReference>
<dbReference type="AlphaFoldDB" id="A0A2N3YL41"/>
<organism evidence="8 9">
    <name type="scientific">Phycicoccus duodecadis</name>
    <dbReference type="NCBI Taxonomy" id="173053"/>
    <lineage>
        <taxon>Bacteria</taxon>
        <taxon>Bacillati</taxon>
        <taxon>Actinomycetota</taxon>
        <taxon>Actinomycetes</taxon>
        <taxon>Micrococcales</taxon>
        <taxon>Intrasporangiaceae</taxon>
        <taxon>Phycicoccus</taxon>
    </lineage>
</organism>
<name>A0A2N3YL41_9MICO</name>
<dbReference type="InterPro" id="IPR050093">
    <property type="entry name" value="ABC_SmlMolc_Importer"/>
</dbReference>
<dbReference type="RefSeq" id="WP_101395981.1">
    <property type="nucleotide sequence ID" value="NZ_PJNE01000001.1"/>
</dbReference>
<evidence type="ECO:0000259" key="7">
    <source>
        <dbReference type="PROSITE" id="PS51866"/>
    </source>
</evidence>
<evidence type="ECO:0000313" key="8">
    <source>
        <dbReference type="EMBL" id="PKW27576.1"/>
    </source>
</evidence>
<dbReference type="InterPro" id="IPR017871">
    <property type="entry name" value="ABC_transporter-like_CS"/>
</dbReference>
<dbReference type="PROSITE" id="PS00211">
    <property type="entry name" value="ABC_TRANSPORTER_1"/>
    <property type="match status" value="1"/>
</dbReference>
<dbReference type="EMBL" id="PJNE01000001">
    <property type="protein sequence ID" value="PKW27576.1"/>
    <property type="molecule type" value="Genomic_DNA"/>
</dbReference>
<dbReference type="SMART" id="SM00382">
    <property type="entry name" value="AAA"/>
    <property type="match status" value="1"/>
</dbReference>
<evidence type="ECO:0000256" key="1">
    <source>
        <dbReference type="ARBA" id="ARBA00022448"/>
    </source>
</evidence>
<dbReference type="PANTHER" id="PTHR42781">
    <property type="entry name" value="SPERMIDINE/PUTRESCINE IMPORT ATP-BINDING PROTEIN POTA"/>
    <property type="match status" value="1"/>
</dbReference>
<keyword evidence="3" id="KW-0547">Nucleotide-binding</keyword>
<keyword evidence="2 5" id="KW-0500">Molybdenum</keyword>
<dbReference type="SUPFAM" id="SSF52540">
    <property type="entry name" value="P-loop containing nucleoside triphosphate hydrolases"/>
    <property type="match status" value="1"/>
</dbReference>
<dbReference type="InterPro" id="IPR003439">
    <property type="entry name" value="ABC_transporter-like_ATP-bd"/>
</dbReference>
<dbReference type="GO" id="GO:0016887">
    <property type="term" value="F:ATP hydrolysis activity"/>
    <property type="evidence" value="ECO:0007669"/>
    <property type="project" value="InterPro"/>
</dbReference>
<feature type="domain" description="Mop" evidence="7">
    <location>
        <begin position="284"/>
        <end position="351"/>
    </location>
</feature>
<comment type="caution">
    <text evidence="8">The sequence shown here is derived from an EMBL/GenBank/DDBJ whole genome shotgun (WGS) entry which is preliminary data.</text>
</comment>
<evidence type="ECO:0000256" key="2">
    <source>
        <dbReference type="ARBA" id="ARBA00022505"/>
    </source>
</evidence>
<dbReference type="GO" id="GO:0005524">
    <property type="term" value="F:ATP binding"/>
    <property type="evidence" value="ECO:0007669"/>
    <property type="project" value="UniProtKB-KW"/>
</dbReference>
<dbReference type="Pfam" id="PF03459">
    <property type="entry name" value="TOBE"/>
    <property type="match status" value="1"/>
</dbReference>